<feature type="transmembrane region" description="Helical" evidence="5">
    <location>
        <begin position="60"/>
        <end position="78"/>
    </location>
</feature>
<evidence type="ECO:0000256" key="5">
    <source>
        <dbReference type="SAM" id="Phobius"/>
    </source>
</evidence>
<keyword evidence="8" id="KW-1185">Reference proteome</keyword>
<dbReference type="Proteomes" id="UP000580474">
    <property type="component" value="Unassembled WGS sequence"/>
</dbReference>
<keyword evidence="3 5" id="KW-1133">Transmembrane helix</keyword>
<comment type="caution">
    <text evidence="7">The sequence shown here is derived from an EMBL/GenBank/DDBJ whole genome shotgun (WGS) entry which is preliminary data.</text>
</comment>
<dbReference type="GO" id="GO:0022857">
    <property type="term" value="F:transmembrane transporter activity"/>
    <property type="evidence" value="ECO:0007669"/>
    <property type="project" value="InterPro"/>
</dbReference>
<dbReference type="EMBL" id="JACHIV010000001">
    <property type="protein sequence ID" value="MBB5070509.1"/>
    <property type="molecule type" value="Genomic_DNA"/>
</dbReference>
<name>A0A840NMK7_9PSEU</name>
<evidence type="ECO:0000256" key="4">
    <source>
        <dbReference type="ARBA" id="ARBA00023136"/>
    </source>
</evidence>
<feature type="transmembrane region" description="Helical" evidence="5">
    <location>
        <begin position="149"/>
        <end position="171"/>
    </location>
</feature>
<gene>
    <name evidence="7" type="ORF">BJ969_003597</name>
</gene>
<dbReference type="RefSeq" id="WP_184480108.1">
    <property type="nucleotide sequence ID" value="NZ_JACHIV010000001.1"/>
</dbReference>
<accession>A0A840NMK7</accession>
<dbReference type="AlphaFoldDB" id="A0A840NMK7"/>
<feature type="transmembrane region" description="Helical" evidence="5">
    <location>
        <begin position="341"/>
        <end position="360"/>
    </location>
</feature>
<dbReference type="PANTHER" id="PTHR42718:SF48">
    <property type="entry name" value="CONSERVED TWO-DOMAIN MEMBRANE PROTEIN-RELATED"/>
    <property type="match status" value="1"/>
</dbReference>
<feature type="transmembrane region" description="Helical" evidence="5">
    <location>
        <begin position="308"/>
        <end position="329"/>
    </location>
</feature>
<dbReference type="SUPFAM" id="SSF103473">
    <property type="entry name" value="MFS general substrate transporter"/>
    <property type="match status" value="1"/>
</dbReference>
<evidence type="ECO:0000256" key="1">
    <source>
        <dbReference type="ARBA" id="ARBA00004651"/>
    </source>
</evidence>
<feature type="transmembrane region" description="Helical" evidence="5">
    <location>
        <begin position="239"/>
        <end position="256"/>
    </location>
</feature>
<feature type="transmembrane region" description="Helical" evidence="5">
    <location>
        <begin position="177"/>
        <end position="196"/>
    </location>
</feature>
<dbReference type="PANTHER" id="PTHR42718">
    <property type="entry name" value="MAJOR FACILITATOR SUPERFAMILY MULTIDRUG TRANSPORTER MFSC"/>
    <property type="match status" value="1"/>
</dbReference>
<protein>
    <submittedName>
        <fullName evidence="7">EmrB/QacA subfamily drug resistance transporter</fullName>
    </submittedName>
</protein>
<reference evidence="7 8" key="1">
    <citation type="submission" date="2020-08" db="EMBL/GenBank/DDBJ databases">
        <title>Sequencing the genomes of 1000 actinobacteria strains.</title>
        <authorList>
            <person name="Klenk H.-P."/>
        </authorList>
    </citation>
    <scope>NUCLEOTIDE SEQUENCE [LARGE SCALE GENOMIC DNA]</scope>
    <source>
        <strain evidence="7 8">DSM 45582</strain>
    </source>
</reference>
<feature type="domain" description="Major facilitator superfamily (MFS) profile" evidence="6">
    <location>
        <begin position="23"/>
        <end position="463"/>
    </location>
</feature>
<dbReference type="InterPro" id="IPR011701">
    <property type="entry name" value="MFS"/>
</dbReference>
<comment type="subcellular location">
    <subcellularLocation>
        <location evidence="1">Cell membrane</location>
        <topology evidence="1">Multi-pass membrane protein</topology>
    </subcellularLocation>
</comment>
<sequence>MDTGAESGPEAADERGEPRRWLIMAVLSAVAFMAQLDFFIVNVAVDGIGRSFGGASTPAMSWVLSAYAIVFAALLVPAGRLADLHGRKRMLLAGVAVFTIGSALASFAPSLPVLVAARTVQAVGAAMSVPPSLGLLYPSFPPRQHALVVGLWAGVAGVAAMAGPPLGGLLASLDWRWIFLINLPIGALTLLGGARLLPEVREPSGRPLPDVVSTATLLAAVSALVLATTQGPQWGWGSPWTIGLFASAALLAAVTVRRGFTASAPIIEPALFRSREFTAAALALLSLFAGFAVYLFGGALFLQQVWHFSVLEAGIGIAAAPIVSVCFAVNAGPIRRRFGRVLPAAVGTLTMSAAAGYWLLTVTDVPAYWSAMFPGLVLMGVSGGLSQAPLFAAAGALAPDRATTGSAVLNMSRQIGSAIGVALLVAMVAAAPSARTFSHAWVLQLALGILASVSVLLPHRRGVADRAHRRTTSRAAQR</sequence>
<feature type="transmembrane region" description="Helical" evidence="5">
    <location>
        <begin position="277"/>
        <end position="302"/>
    </location>
</feature>
<dbReference type="InterPro" id="IPR036259">
    <property type="entry name" value="MFS_trans_sf"/>
</dbReference>
<dbReference type="Gene3D" id="1.20.1250.20">
    <property type="entry name" value="MFS general substrate transporter like domains"/>
    <property type="match status" value="1"/>
</dbReference>
<dbReference type="CDD" id="cd17321">
    <property type="entry name" value="MFS_MMR_MDR_like"/>
    <property type="match status" value="1"/>
</dbReference>
<feature type="transmembrane region" description="Helical" evidence="5">
    <location>
        <begin position="415"/>
        <end position="434"/>
    </location>
</feature>
<proteinExistence type="predicted"/>
<feature type="transmembrane region" description="Helical" evidence="5">
    <location>
        <begin position="90"/>
        <end position="109"/>
    </location>
</feature>
<dbReference type="Gene3D" id="1.20.1720.10">
    <property type="entry name" value="Multidrug resistance protein D"/>
    <property type="match status" value="1"/>
</dbReference>
<dbReference type="PRINTS" id="PR01036">
    <property type="entry name" value="TCRTETB"/>
</dbReference>
<feature type="transmembrane region" description="Helical" evidence="5">
    <location>
        <begin position="21"/>
        <end position="40"/>
    </location>
</feature>
<feature type="transmembrane region" description="Helical" evidence="5">
    <location>
        <begin position="440"/>
        <end position="459"/>
    </location>
</feature>
<dbReference type="Pfam" id="PF07690">
    <property type="entry name" value="MFS_1"/>
    <property type="match status" value="1"/>
</dbReference>
<organism evidence="7 8">
    <name type="scientific">Saccharopolyspora gloriosae</name>
    <dbReference type="NCBI Taxonomy" id="455344"/>
    <lineage>
        <taxon>Bacteria</taxon>
        <taxon>Bacillati</taxon>
        <taxon>Actinomycetota</taxon>
        <taxon>Actinomycetes</taxon>
        <taxon>Pseudonocardiales</taxon>
        <taxon>Pseudonocardiaceae</taxon>
        <taxon>Saccharopolyspora</taxon>
    </lineage>
</organism>
<dbReference type="GO" id="GO:0005886">
    <property type="term" value="C:plasma membrane"/>
    <property type="evidence" value="ECO:0007669"/>
    <property type="project" value="UniProtKB-SubCell"/>
</dbReference>
<evidence type="ECO:0000256" key="2">
    <source>
        <dbReference type="ARBA" id="ARBA00022692"/>
    </source>
</evidence>
<dbReference type="InterPro" id="IPR020846">
    <property type="entry name" value="MFS_dom"/>
</dbReference>
<evidence type="ECO:0000313" key="7">
    <source>
        <dbReference type="EMBL" id="MBB5070509.1"/>
    </source>
</evidence>
<evidence type="ECO:0000259" key="6">
    <source>
        <dbReference type="PROSITE" id="PS50850"/>
    </source>
</evidence>
<evidence type="ECO:0000313" key="8">
    <source>
        <dbReference type="Proteomes" id="UP000580474"/>
    </source>
</evidence>
<keyword evidence="4 5" id="KW-0472">Membrane</keyword>
<feature type="transmembrane region" description="Helical" evidence="5">
    <location>
        <begin position="372"/>
        <end position="394"/>
    </location>
</feature>
<keyword evidence="2 5" id="KW-0812">Transmembrane</keyword>
<evidence type="ECO:0000256" key="3">
    <source>
        <dbReference type="ARBA" id="ARBA00022989"/>
    </source>
</evidence>
<dbReference type="PROSITE" id="PS50850">
    <property type="entry name" value="MFS"/>
    <property type="match status" value="1"/>
</dbReference>